<dbReference type="AlphaFoldDB" id="A0A8S1R5S9"/>
<keyword evidence="2" id="KW-1185">Reference proteome</keyword>
<protein>
    <submittedName>
        <fullName evidence="1">Uncharacterized protein</fullName>
    </submittedName>
</protein>
<evidence type="ECO:0000313" key="1">
    <source>
        <dbReference type="EMBL" id="CAD8123441.1"/>
    </source>
</evidence>
<proteinExistence type="predicted"/>
<sequence length="94" mass="11388">MNILIIQTLLLFQYLGFINLHLRLYQLEKLYILEQLIVQLLKNQILNLIQKELDMEHTFQVILDKYILIYNNLMIKKIVGLSFLKMIQLQQKQK</sequence>
<comment type="caution">
    <text evidence="1">The sequence shown here is derived from an EMBL/GenBank/DDBJ whole genome shotgun (WGS) entry which is preliminary data.</text>
</comment>
<evidence type="ECO:0000313" key="2">
    <source>
        <dbReference type="Proteomes" id="UP000692954"/>
    </source>
</evidence>
<dbReference type="EMBL" id="CAJJDN010000144">
    <property type="protein sequence ID" value="CAD8123441.1"/>
    <property type="molecule type" value="Genomic_DNA"/>
</dbReference>
<accession>A0A8S1R5S9</accession>
<reference evidence="1" key="1">
    <citation type="submission" date="2021-01" db="EMBL/GenBank/DDBJ databases">
        <authorList>
            <consortium name="Genoscope - CEA"/>
            <person name="William W."/>
        </authorList>
    </citation>
    <scope>NUCLEOTIDE SEQUENCE</scope>
</reference>
<gene>
    <name evidence="1" type="ORF">PSON_ATCC_30995.1.T1440151</name>
</gene>
<name>A0A8S1R5S9_9CILI</name>
<dbReference type="Proteomes" id="UP000692954">
    <property type="component" value="Unassembled WGS sequence"/>
</dbReference>
<organism evidence="1 2">
    <name type="scientific">Paramecium sonneborni</name>
    <dbReference type="NCBI Taxonomy" id="65129"/>
    <lineage>
        <taxon>Eukaryota</taxon>
        <taxon>Sar</taxon>
        <taxon>Alveolata</taxon>
        <taxon>Ciliophora</taxon>
        <taxon>Intramacronucleata</taxon>
        <taxon>Oligohymenophorea</taxon>
        <taxon>Peniculida</taxon>
        <taxon>Parameciidae</taxon>
        <taxon>Paramecium</taxon>
    </lineage>
</organism>